<reference evidence="4 5" key="1">
    <citation type="submission" date="2024-09" db="EMBL/GenBank/DDBJ databases">
        <authorList>
            <person name="Sun Q."/>
            <person name="Mori K."/>
        </authorList>
    </citation>
    <scope>NUCLEOTIDE SEQUENCE [LARGE SCALE GENOMIC DNA]</scope>
    <source>
        <strain evidence="4 5">NCAIM B.02336</strain>
    </source>
</reference>
<feature type="chain" id="PRO_5047420173" evidence="2">
    <location>
        <begin position="29"/>
        <end position="209"/>
    </location>
</feature>
<evidence type="ECO:0000259" key="3">
    <source>
        <dbReference type="Pfam" id="PF13511"/>
    </source>
</evidence>
<comment type="caution">
    <text evidence="4">The sequence shown here is derived from an EMBL/GenBank/DDBJ whole genome shotgun (WGS) entry which is preliminary data.</text>
</comment>
<evidence type="ECO:0000313" key="5">
    <source>
        <dbReference type="Proteomes" id="UP001589834"/>
    </source>
</evidence>
<feature type="signal peptide" evidence="2">
    <location>
        <begin position="1"/>
        <end position="28"/>
    </location>
</feature>
<feature type="region of interest" description="Disordered" evidence="1">
    <location>
        <begin position="43"/>
        <end position="117"/>
    </location>
</feature>
<feature type="domain" description="DUF4124" evidence="3">
    <location>
        <begin position="15"/>
        <end position="70"/>
    </location>
</feature>
<evidence type="ECO:0000256" key="1">
    <source>
        <dbReference type="SAM" id="MobiDB-lite"/>
    </source>
</evidence>
<dbReference type="RefSeq" id="WP_377484861.1">
    <property type="nucleotide sequence ID" value="NZ_JBHLTN010000043.1"/>
</dbReference>
<evidence type="ECO:0000256" key="2">
    <source>
        <dbReference type="SAM" id="SignalP"/>
    </source>
</evidence>
<feature type="region of interest" description="Disordered" evidence="1">
    <location>
        <begin position="166"/>
        <end position="209"/>
    </location>
</feature>
<keyword evidence="2" id="KW-0732">Signal</keyword>
<keyword evidence="5" id="KW-1185">Reference proteome</keyword>
<accession>A0ABV6PXZ2</accession>
<gene>
    <name evidence="4" type="ORF">ACFFGG_17020</name>
</gene>
<dbReference type="Proteomes" id="UP001589834">
    <property type="component" value="Unassembled WGS sequence"/>
</dbReference>
<name>A0ABV6PXZ2_9BURK</name>
<dbReference type="InterPro" id="IPR025392">
    <property type="entry name" value="DUF4124"/>
</dbReference>
<feature type="compositionally biased region" description="Basic and acidic residues" evidence="1">
    <location>
        <begin position="56"/>
        <end position="94"/>
    </location>
</feature>
<proteinExistence type="predicted"/>
<dbReference type="Pfam" id="PF13511">
    <property type="entry name" value="DUF4124"/>
    <property type="match status" value="1"/>
</dbReference>
<organism evidence="4 5">
    <name type="scientific">Ottowia pentelensis</name>
    <dbReference type="NCBI Taxonomy" id="511108"/>
    <lineage>
        <taxon>Bacteria</taxon>
        <taxon>Pseudomonadati</taxon>
        <taxon>Pseudomonadota</taxon>
        <taxon>Betaproteobacteria</taxon>
        <taxon>Burkholderiales</taxon>
        <taxon>Comamonadaceae</taxon>
        <taxon>Ottowia</taxon>
    </lineage>
</organism>
<dbReference type="EMBL" id="JBHLTN010000043">
    <property type="protein sequence ID" value="MFC0594252.1"/>
    <property type="molecule type" value="Genomic_DNA"/>
</dbReference>
<protein>
    <submittedName>
        <fullName evidence="4">DUF4124 domain-containing protein</fullName>
    </submittedName>
</protein>
<sequence length="209" mass="22467">MSSPHACGLQRALVALALCAPLAAGAQAYRCVDAASGRTLYTDQPCKGGATVVPKPTEEQLQRDAERAQEARERSLQQREQTVQREQDRLDAARSAEAQRPPPAAAPSESQACRAAREEASFRAASVTATEEQIRTARANAALACGQPAPPEIVVAPPPRWRPHVYPRPDRYPGYSGPAPWPRAVDSQPSYAPGTEPLPMTTRPPSATR</sequence>
<evidence type="ECO:0000313" key="4">
    <source>
        <dbReference type="EMBL" id="MFC0594252.1"/>
    </source>
</evidence>